<evidence type="ECO:0000256" key="1">
    <source>
        <dbReference type="ARBA" id="ARBA00004141"/>
    </source>
</evidence>
<accession>A0A9W7L6R9</accession>
<feature type="transmembrane region" description="Helical" evidence="6">
    <location>
        <begin position="173"/>
        <end position="193"/>
    </location>
</feature>
<keyword evidence="4 6" id="KW-1133">Transmembrane helix</keyword>
<dbReference type="AlphaFoldDB" id="A0A9W7L6R9"/>
<dbReference type="InterPro" id="IPR002528">
    <property type="entry name" value="MATE_fam"/>
</dbReference>
<dbReference type="OrthoDB" id="423427at2759"/>
<evidence type="ECO:0000256" key="6">
    <source>
        <dbReference type="SAM" id="Phobius"/>
    </source>
</evidence>
<dbReference type="PANTHER" id="PTHR42893:SF9">
    <property type="entry name" value="PROTEIN DETOXIFICATION 46, CHLOROPLASTIC"/>
    <property type="match status" value="1"/>
</dbReference>
<feature type="transmembrane region" description="Helical" evidence="6">
    <location>
        <begin position="227"/>
        <end position="248"/>
    </location>
</feature>
<dbReference type="Proteomes" id="UP001165065">
    <property type="component" value="Unassembled WGS sequence"/>
</dbReference>
<feature type="transmembrane region" description="Helical" evidence="6">
    <location>
        <begin position="463"/>
        <end position="484"/>
    </location>
</feature>
<evidence type="ECO:0000256" key="4">
    <source>
        <dbReference type="ARBA" id="ARBA00022989"/>
    </source>
</evidence>
<dbReference type="GO" id="GO:0042910">
    <property type="term" value="F:xenobiotic transmembrane transporter activity"/>
    <property type="evidence" value="ECO:0007669"/>
    <property type="project" value="InterPro"/>
</dbReference>
<dbReference type="PANTHER" id="PTHR42893">
    <property type="entry name" value="PROTEIN DETOXIFICATION 44, CHLOROPLASTIC-RELATED"/>
    <property type="match status" value="1"/>
</dbReference>
<sequence length="493" mass="52521">MNNRKISAISTDSFSSEIETELDESNEVTENSETINFSRRTILAFGLTTVAIWLSDPILSLIDTSVVGRSNPLSLAAMGPATMLIDSSIFLCWFLGISTTNLLASTNPPPDGKSPTTPTQRKIIQTALSTSLLAGLFITFVVSLNAVGLLTWISGAKNKALIPEALTYVRIRALSAPLAVVGMVCQAVCLASVDVVTPALGVILSAAVNVVLDVGLCVYPLNLGIGGAAAATAMANVASSLLLISAVYRKNFKGYLAGEGRGLLERLTRFKSILALPTKAELVNLFKFAGAIFGVIVGKLVCYSSLTLAATKYGVSSLAAHNVLLRIFFFFSTFGDSLSQSVQNFLPAVFTMNKDPVSRAYKRFEGFHLACAGVVGVLFSLISGIVTSSKAGASVFTTSPPILKLILDCAPFLAASLAIHPFVMIMEGAIIAKRDTNYLLLSYGATFATLMASLRKASSLNEVWAGFLFFQSIRLLQFGTRVILSRKKEVDYS</sequence>
<name>A0A9W7L6R9_9STRA</name>
<evidence type="ECO:0000256" key="2">
    <source>
        <dbReference type="ARBA" id="ARBA00010199"/>
    </source>
</evidence>
<proteinExistence type="inferred from homology"/>
<protein>
    <submittedName>
        <fullName evidence="7">Uncharacterized protein</fullName>
    </submittedName>
</protein>
<dbReference type="GO" id="GO:0016020">
    <property type="term" value="C:membrane"/>
    <property type="evidence" value="ECO:0007669"/>
    <property type="project" value="UniProtKB-SubCell"/>
</dbReference>
<evidence type="ECO:0000313" key="8">
    <source>
        <dbReference type="Proteomes" id="UP001165065"/>
    </source>
</evidence>
<evidence type="ECO:0000256" key="5">
    <source>
        <dbReference type="ARBA" id="ARBA00023136"/>
    </source>
</evidence>
<keyword evidence="5 6" id="KW-0472">Membrane</keyword>
<feature type="transmembrane region" description="Helical" evidence="6">
    <location>
        <begin position="438"/>
        <end position="457"/>
    </location>
</feature>
<evidence type="ECO:0000313" key="7">
    <source>
        <dbReference type="EMBL" id="GMI34200.1"/>
    </source>
</evidence>
<organism evidence="7 8">
    <name type="scientific">Triparma columacea</name>
    <dbReference type="NCBI Taxonomy" id="722753"/>
    <lineage>
        <taxon>Eukaryota</taxon>
        <taxon>Sar</taxon>
        <taxon>Stramenopiles</taxon>
        <taxon>Ochrophyta</taxon>
        <taxon>Bolidophyceae</taxon>
        <taxon>Parmales</taxon>
        <taxon>Triparmaceae</taxon>
        <taxon>Triparma</taxon>
    </lineage>
</organism>
<comment type="similarity">
    <text evidence="2">Belongs to the multi antimicrobial extrusion (MATE) (TC 2.A.66.1) family.</text>
</comment>
<keyword evidence="8" id="KW-1185">Reference proteome</keyword>
<dbReference type="InterPro" id="IPR044644">
    <property type="entry name" value="DinF-like"/>
</dbReference>
<feature type="transmembrane region" description="Helical" evidence="6">
    <location>
        <begin position="200"/>
        <end position="221"/>
    </location>
</feature>
<feature type="transmembrane region" description="Helical" evidence="6">
    <location>
        <begin position="42"/>
        <end position="62"/>
    </location>
</feature>
<dbReference type="Pfam" id="PF01554">
    <property type="entry name" value="MatE"/>
    <property type="match status" value="1"/>
</dbReference>
<feature type="transmembrane region" description="Helical" evidence="6">
    <location>
        <begin position="82"/>
        <end position="104"/>
    </location>
</feature>
<feature type="transmembrane region" description="Helical" evidence="6">
    <location>
        <begin position="131"/>
        <end position="153"/>
    </location>
</feature>
<gene>
    <name evidence="7" type="ORF">TrCOL_g13820</name>
</gene>
<feature type="transmembrane region" description="Helical" evidence="6">
    <location>
        <begin position="367"/>
        <end position="385"/>
    </location>
</feature>
<dbReference type="GO" id="GO:0015297">
    <property type="term" value="F:antiporter activity"/>
    <property type="evidence" value="ECO:0007669"/>
    <property type="project" value="InterPro"/>
</dbReference>
<comment type="caution">
    <text evidence="7">The sequence shown here is derived from an EMBL/GenBank/DDBJ whole genome shotgun (WGS) entry which is preliminary data.</text>
</comment>
<feature type="transmembrane region" description="Helical" evidence="6">
    <location>
        <begin position="405"/>
        <end position="426"/>
    </location>
</feature>
<comment type="subcellular location">
    <subcellularLocation>
        <location evidence="1">Membrane</location>
        <topology evidence="1">Multi-pass membrane protein</topology>
    </subcellularLocation>
</comment>
<reference evidence="8" key="1">
    <citation type="journal article" date="2023" name="Commun. Biol.">
        <title>Genome analysis of Parmales, the sister group of diatoms, reveals the evolutionary specialization of diatoms from phago-mixotrophs to photoautotrophs.</title>
        <authorList>
            <person name="Ban H."/>
            <person name="Sato S."/>
            <person name="Yoshikawa S."/>
            <person name="Yamada K."/>
            <person name="Nakamura Y."/>
            <person name="Ichinomiya M."/>
            <person name="Sato N."/>
            <person name="Blanc-Mathieu R."/>
            <person name="Endo H."/>
            <person name="Kuwata A."/>
            <person name="Ogata H."/>
        </authorList>
    </citation>
    <scope>NUCLEOTIDE SEQUENCE [LARGE SCALE GENOMIC DNA]</scope>
</reference>
<evidence type="ECO:0000256" key="3">
    <source>
        <dbReference type="ARBA" id="ARBA00022692"/>
    </source>
</evidence>
<dbReference type="EMBL" id="BRYA01000040">
    <property type="protein sequence ID" value="GMI34200.1"/>
    <property type="molecule type" value="Genomic_DNA"/>
</dbReference>
<keyword evidence="3 6" id="KW-0812">Transmembrane</keyword>